<feature type="transmembrane region" description="Helical" evidence="9">
    <location>
        <begin position="219"/>
        <end position="238"/>
    </location>
</feature>
<dbReference type="GO" id="GO:0005886">
    <property type="term" value="C:plasma membrane"/>
    <property type="evidence" value="ECO:0007669"/>
    <property type="project" value="UniProtKB-SubCell"/>
</dbReference>
<organism evidence="12 13">
    <name type="scientific">Frigoriglobus tundricola</name>
    <dbReference type="NCBI Taxonomy" id="2774151"/>
    <lineage>
        <taxon>Bacteria</taxon>
        <taxon>Pseudomonadati</taxon>
        <taxon>Planctomycetota</taxon>
        <taxon>Planctomycetia</taxon>
        <taxon>Gemmatales</taxon>
        <taxon>Gemmataceae</taxon>
        <taxon>Frigoriglobus</taxon>
    </lineage>
</organism>
<evidence type="ECO:0000256" key="2">
    <source>
        <dbReference type="ARBA" id="ARBA00007783"/>
    </source>
</evidence>
<evidence type="ECO:0000256" key="4">
    <source>
        <dbReference type="ARBA" id="ARBA00022475"/>
    </source>
</evidence>
<keyword evidence="6 9" id="KW-0812">Transmembrane</keyword>
<keyword evidence="5" id="KW-0997">Cell inner membrane</keyword>
<feature type="region of interest" description="Disordered" evidence="10">
    <location>
        <begin position="1"/>
        <end position="26"/>
    </location>
</feature>
<evidence type="ECO:0000256" key="5">
    <source>
        <dbReference type="ARBA" id="ARBA00022519"/>
    </source>
</evidence>
<evidence type="ECO:0000256" key="9">
    <source>
        <dbReference type="RuleBase" id="RU361157"/>
    </source>
</evidence>
<dbReference type="InterPro" id="IPR013525">
    <property type="entry name" value="ABC2_TM"/>
</dbReference>
<protein>
    <recommendedName>
        <fullName evidence="9">Transport permease protein</fullName>
    </recommendedName>
</protein>
<accession>A0A6M5Z434</accession>
<comment type="similarity">
    <text evidence="2 9">Belongs to the ABC-2 integral membrane protein family.</text>
</comment>
<name>A0A6M5Z434_9BACT</name>
<feature type="transmembrane region" description="Helical" evidence="9">
    <location>
        <begin position="184"/>
        <end position="207"/>
    </location>
</feature>
<feature type="transmembrane region" description="Helical" evidence="9">
    <location>
        <begin position="74"/>
        <end position="99"/>
    </location>
</feature>
<keyword evidence="8 9" id="KW-0472">Membrane</keyword>
<comment type="subcellular location">
    <subcellularLocation>
        <location evidence="1">Cell inner membrane</location>
        <topology evidence="1">Multi-pass membrane protein</topology>
    </subcellularLocation>
    <subcellularLocation>
        <location evidence="9">Cell membrane</location>
        <topology evidence="9">Multi-pass membrane protein</topology>
    </subcellularLocation>
</comment>
<sequence length="305" mass="32382">MTSAEASPRDSTAAPDPSAALPPSVARAGETAPGLQYHGAVARWRLLDLRELWRYRDLLGMLAVRDLKVKYRQAVIGVAWSVIQPLATALIFVLLFGLLGNTPAAGGVPYGVFVLPGVVLWQLFAGSVGQMTGCLVANQNLIGKVYFPRLVLPLAVLVAALVDFAVGLAVVGGVFAVYGVVPAWTLVFAPLFVLLGSVSALAVGAWMSALNAIYRDTGFAVPFALQIGFFLSPVVYATDVLIPERWRPLVALNPMTGAVDGFRWALFGGPFPTLTVLLGAGAAAVVLVSGLWYFRRVEGYLADRI</sequence>
<evidence type="ECO:0000256" key="7">
    <source>
        <dbReference type="ARBA" id="ARBA00022989"/>
    </source>
</evidence>
<dbReference type="PANTHER" id="PTHR30413">
    <property type="entry name" value="INNER MEMBRANE TRANSPORT PERMEASE"/>
    <property type="match status" value="1"/>
</dbReference>
<reference evidence="13" key="1">
    <citation type="submission" date="2020-05" db="EMBL/GenBank/DDBJ databases">
        <title>Frigoriglobus tundricola gen. nov., sp. nov., a psychrotolerant cellulolytic planctomycete of the family Gemmataceae with two divergent copies of 16S rRNA gene.</title>
        <authorList>
            <person name="Kulichevskaya I.S."/>
            <person name="Ivanova A.A."/>
            <person name="Naumoff D.G."/>
            <person name="Beletsky A.V."/>
            <person name="Rijpstra W.I.C."/>
            <person name="Sinninghe Damste J.S."/>
            <person name="Mardanov A.V."/>
            <person name="Ravin N.V."/>
            <person name="Dedysh S.N."/>
        </authorList>
    </citation>
    <scope>NUCLEOTIDE SEQUENCE [LARGE SCALE GENOMIC DNA]</scope>
    <source>
        <strain evidence="13">PL17</strain>
    </source>
</reference>
<evidence type="ECO:0000256" key="10">
    <source>
        <dbReference type="SAM" id="MobiDB-lite"/>
    </source>
</evidence>
<comment type="caution">
    <text evidence="9">Lacks conserved residue(s) required for the propagation of feature annotation.</text>
</comment>
<evidence type="ECO:0000256" key="6">
    <source>
        <dbReference type="ARBA" id="ARBA00022692"/>
    </source>
</evidence>
<dbReference type="GO" id="GO:0140359">
    <property type="term" value="F:ABC-type transporter activity"/>
    <property type="evidence" value="ECO:0007669"/>
    <property type="project" value="InterPro"/>
</dbReference>
<dbReference type="PROSITE" id="PS51012">
    <property type="entry name" value="ABC_TM2"/>
    <property type="match status" value="1"/>
</dbReference>
<evidence type="ECO:0000313" key="12">
    <source>
        <dbReference type="EMBL" id="QJX00485.1"/>
    </source>
</evidence>
<keyword evidence="3 9" id="KW-0813">Transport</keyword>
<dbReference type="RefSeq" id="WP_171475221.1">
    <property type="nucleotide sequence ID" value="NZ_CP053452.2"/>
</dbReference>
<evidence type="ECO:0000313" key="13">
    <source>
        <dbReference type="Proteomes" id="UP000503447"/>
    </source>
</evidence>
<feature type="transmembrane region" description="Helical" evidence="9">
    <location>
        <begin position="271"/>
        <end position="294"/>
    </location>
</feature>
<gene>
    <name evidence="12" type="ORF">FTUN_8115</name>
</gene>
<feature type="transmembrane region" description="Helical" evidence="9">
    <location>
        <begin position="150"/>
        <end position="178"/>
    </location>
</feature>
<feature type="compositionally biased region" description="Low complexity" evidence="10">
    <location>
        <begin position="9"/>
        <end position="24"/>
    </location>
</feature>
<dbReference type="AlphaFoldDB" id="A0A6M5Z434"/>
<keyword evidence="13" id="KW-1185">Reference proteome</keyword>
<dbReference type="EMBL" id="CP053452">
    <property type="protein sequence ID" value="QJX00485.1"/>
    <property type="molecule type" value="Genomic_DNA"/>
</dbReference>
<evidence type="ECO:0000259" key="11">
    <source>
        <dbReference type="PROSITE" id="PS51012"/>
    </source>
</evidence>
<dbReference type="InterPro" id="IPR047817">
    <property type="entry name" value="ABC2_TM_bact-type"/>
</dbReference>
<evidence type="ECO:0000256" key="1">
    <source>
        <dbReference type="ARBA" id="ARBA00004429"/>
    </source>
</evidence>
<evidence type="ECO:0000256" key="3">
    <source>
        <dbReference type="ARBA" id="ARBA00022448"/>
    </source>
</evidence>
<dbReference type="PANTHER" id="PTHR30413:SF8">
    <property type="entry name" value="TRANSPORT PERMEASE PROTEIN"/>
    <property type="match status" value="1"/>
</dbReference>
<dbReference type="GO" id="GO:0015920">
    <property type="term" value="P:lipopolysaccharide transport"/>
    <property type="evidence" value="ECO:0007669"/>
    <property type="project" value="TreeGrafter"/>
</dbReference>
<feature type="domain" description="ABC transmembrane type-2" evidence="11">
    <location>
        <begin position="76"/>
        <end position="297"/>
    </location>
</feature>
<proteinExistence type="inferred from homology"/>
<dbReference type="Pfam" id="PF01061">
    <property type="entry name" value="ABC2_membrane"/>
    <property type="match status" value="1"/>
</dbReference>
<dbReference type="Proteomes" id="UP000503447">
    <property type="component" value="Chromosome"/>
</dbReference>
<dbReference type="KEGG" id="ftj:FTUN_8115"/>
<evidence type="ECO:0000256" key="8">
    <source>
        <dbReference type="ARBA" id="ARBA00023136"/>
    </source>
</evidence>
<keyword evidence="4 9" id="KW-1003">Cell membrane</keyword>
<keyword evidence="7 9" id="KW-1133">Transmembrane helix</keyword>